<evidence type="ECO:0000313" key="2">
    <source>
        <dbReference type="EMBL" id="MEV4682306.1"/>
    </source>
</evidence>
<protein>
    <submittedName>
        <fullName evidence="2">Uncharacterized protein</fullName>
    </submittedName>
</protein>
<accession>A0ABV3HUN8</accession>
<proteinExistence type="predicted"/>
<keyword evidence="1" id="KW-0472">Membrane</keyword>
<dbReference type="RefSeq" id="WP_364594038.1">
    <property type="nucleotide sequence ID" value="NZ_JBFAQK010000019.1"/>
</dbReference>
<keyword evidence="3" id="KW-1185">Reference proteome</keyword>
<sequence length="165" mass="17593">MSEDHDAEPVFVRSKWGTNRYVYNANNPVGMALIIASLLFAAGAMYSLHDSSSWSEGELHDAVHAAVDSLNAAPQQVGGWSGDYEELIADAIEASGEGPEHGIVSVSPEYYDADVAGESDSESFEVTSDDVDDVYCLRVSPPQPEPDTFTAVTVSIDVTVDADSC</sequence>
<name>A0ABV3HUN8_9ACTN</name>
<gene>
    <name evidence="2" type="ORF">AB0K36_16175</name>
</gene>
<keyword evidence="1" id="KW-0812">Transmembrane</keyword>
<keyword evidence="1" id="KW-1133">Transmembrane helix</keyword>
<comment type="caution">
    <text evidence="2">The sequence shown here is derived from an EMBL/GenBank/DDBJ whole genome shotgun (WGS) entry which is preliminary data.</text>
</comment>
<reference evidence="2 3" key="1">
    <citation type="submission" date="2024-06" db="EMBL/GenBank/DDBJ databases">
        <title>The Natural Products Discovery Center: Release of the First 8490 Sequenced Strains for Exploring Actinobacteria Biosynthetic Diversity.</title>
        <authorList>
            <person name="Kalkreuter E."/>
            <person name="Kautsar S.A."/>
            <person name="Yang D."/>
            <person name="Bader C.D."/>
            <person name="Teijaro C.N."/>
            <person name="Fluegel L."/>
            <person name="Davis C.M."/>
            <person name="Simpson J.R."/>
            <person name="Lauterbach L."/>
            <person name="Steele A.D."/>
            <person name="Gui C."/>
            <person name="Meng S."/>
            <person name="Li G."/>
            <person name="Viehrig K."/>
            <person name="Ye F."/>
            <person name="Su P."/>
            <person name="Kiefer A.F."/>
            <person name="Nichols A."/>
            <person name="Cepeda A.J."/>
            <person name="Yan W."/>
            <person name="Fan B."/>
            <person name="Jiang Y."/>
            <person name="Adhikari A."/>
            <person name="Zheng C.-J."/>
            <person name="Schuster L."/>
            <person name="Cowan T.M."/>
            <person name="Smanski M.J."/>
            <person name="Chevrette M.G."/>
            <person name="De Carvalho L.P.S."/>
            <person name="Shen B."/>
        </authorList>
    </citation>
    <scope>NUCLEOTIDE SEQUENCE [LARGE SCALE GENOMIC DNA]</scope>
    <source>
        <strain evidence="2 3">NPDC049344</strain>
    </source>
</reference>
<organism evidence="2 3">
    <name type="scientific">Streptomyces kurssanovii</name>
    <dbReference type="NCBI Taxonomy" id="67312"/>
    <lineage>
        <taxon>Bacteria</taxon>
        <taxon>Bacillati</taxon>
        <taxon>Actinomycetota</taxon>
        <taxon>Actinomycetes</taxon>
        <taxon>Kitasatosporales</taxon>
        <taxon>Streptomycetaceae</taxon>
        <taxon>Streptomyces</taxon>
    </lineage>
</organism>
<dbReference type="Proteomes" id="UP001552521">
    <property type="component" value="Unassembled WGS sequence"/>
</dbReference>
<dbReference type="EMBL" id="JBFAQK010000019">
    <property type="protein sequence ID" value="MEV4682306.1"/>
    <property type="molecule type" value="Genomic_DNA"/>
</dbReference>
<evidence type="ECO:0000313" key="3">
    <source>
        <dbReference type="Proteomes" id="UP001552521"/>
    </source>
</evidence>
<feature type="transmembrane region" description="Helical" evidence="1">
    <location>
        <begin position="29"/>
        <end position="48"/>
    </location>
</feature>
<evidence type="ECO:0000256" key="1">
    <source>
        <dbReference type="SAM" id="Phobius"/>
    </source>
</evidence>